<reference evidence="5" key="1">
    <citation type="submission" date="2016-07" db="EMBL/GenBank/DDBJ databases">
        <title>Phaeobacter portensis sp. nov., a tropodithietic acid producing bacterium isolated from a German harbor.</title>
        <authorList>
            <person name="Freese H.M."/>
            <person name="Bunk B."/>
            <person name="Breider S."/>
            <person name="Brinkhoff T."/>
        </authorList>
    </citation>
    <scope>NUCLEOTIDE SEQUENCE [LARGE SCALE GENOMIC DNA]</scope>
    <source>
        <strain evidence="5">P97</strain>
    </source>
</reference>
<evidence type="ECO:0000313" key="5">
    <source>
        <dbReference type="Proteomes" id="UP000183859"/>
    </source>
</evidence>
<dbReference type="PANTHER" id="PTHR43022">
    <property type="entry name" value="PROTEIN SMF"/>
    <property type="match status" value="1"/>
</dbReference>
<evidence type="ECO:0000256" key="1">
    <source>
        <dbReference type="ARBA" id="ARBA00006525"/>
    </source>
</evidence>
<dbReference type="Pfam" id="PF21102">
    <property type="entry name" value="DprA_N"/>
    <property type="match status" value="1"/>
</dbReference>
<comment type="similarity">
    <text evidence="1">Belongs to the DprA/Smf family.</text>
</comment>
<dbReference type="InterPro" id="IPR057666">
    <property type="entry name" value="DrpA_SLOG"/>
</dbReference>
<dbReference type="Gene3D" id="1.10.10.10">
    <property type="entry name" value="Winged helix-like DNA-binding domain superfamily/Winged helix DNA-binding domain"/>
    <property type="match status" value="1"/>
</dbReference>
<dbReference type="InterPro" id="IPR003488">
    <property type="entry name" value="DprA"/>
</dbReference>
<feature type="domain" description="Smf/DprA SLOG" evidence="2">
    <location>
        <begin position="89"/>
        <end position="295"/>
    </location>
</feature>
<dbReference type="InterPro" id="IPR036388">
    <property type="entry name" value="WH-like_DNA-bd_sf"/>
</dbReference>
<keyword evidence="5" id="KW-1185">Reference proteome</keyword>
<dbReference type="EMBL" id="CP016364">
    <property type="protein sequence ID" value="APG48109.1"/>
    <property type="molecule type" value="Genomic_DNA"/>
</dbReference>
<proteinExistence type="inferred from homology"/>
<dbReference type="Gene3D" id="3.40.50.450">
    <property type="match status" value="1"/>
</dbReference>
<dbReference type="RefSeq" id="WP_072505499.1">
    <property type="nucleotide sequence ID" value="NZ_CP016364.1"/>
</dbReference>
<dbReference type="Pfam" id="PF17782">
    <property type="entry name" value="WHD_DprA"/>
    <property type="match status" value="1"/>
</dbReference>
<accession>A0A1L3I7H8</accession>
<dbReference type="STRING" id="1844006.PhaeoP97_02732"/>
<dbReference type="SUPFAM" id="SSF102405">
    <property type="entry name" value="MCP/YpsA-like"/>
    <property type="match status" value="1"/>
</dbReference>
<dbReference type="KEGG" id="php:PhaeoP97_02732"/>
<dbReference type="AlphaFoldDB" id="A0A1L3I7H8"/>
<dbReference type="InterPro" id="IPR041614">
    <property type="entry name" value="DprA_WH"/>
</dbReference>
<dbReference type="GO" id="GO:0009294">
    <property type="term" value="P:DNA-mediated transformation"/>
    <property type="evidence" value="ECO:0007669"/>
    <property type="project" value="InterPro"/>
</dbReference>
<dbReference type="Proteomes" id="UP000183859">
    <property type="component" value="Chromosome"/>
</dbReference>
<dbReference type="PANTHER" id="PTHR43022:SF1">
    <property type="entry name" value="PROTEIN SMF"/>
    <property type="match status" value="1"/>
</dbReference>
<name>A0A1L3I7H8_9RHOB</name>
<evidence type="ECO:0000259" key="3">
    <source>
        <dbReference type="Pfam" id="PF17782"/>
    </source>
</evidence>
<protein>
    <submittedName>
        <fullName evidence="4">Uncharacterized protein</fullName>
    </submittedName>
</protein>
<feature type="domain" description="DprA winged helix" evidence="3">
    <location>
        <begin position="327"/>
        <end position="387"/>
    </location>
</feature>
<evidence type="ECO:0000313" key="4">
    <source>
        <dbReference type="EMBL" id="APG48109.1"/>
    </source>
</evidence>
<dbReference type="OrthoDB" id="9785707at2"/>
<dbReference type="NCBIfam" id="TIGR00732">
    <property type="entry name" value="dprA"/>
    <property type="match status" value="1"/>
</dbReference>
<dbReference type="Pfam" id="PF02481">
    <property type="entry name" value="DNA_processg_A"/>
    <property type="match status" value="1"/>
</dbReference>
<gene>
    <name evidence="4" type="primary">smf</name>
    <name evidence="4" type="ORF">PhaeoP97_02732</name>
</gene>
<sequence length="412" mass="43292">MTEEANSSTHPPLPPTTEDTRISWLRLLRSRRVGAVTFHRLLAKYGSAQNALSALPEMARAAGVKGYEICSVDAALAEIKAAEAAGARLLCFDEAGYPPYLTDLRDAPPILWTVGDLARLTQPTIAIVGARNASSLGVRMARALARDLGEAGYTVISGLARGIDTAAHMAAVPTGTCAVMAGGVDVIYPAENTRLAGEIAEKGVMISEHPPGLSPQARHFPARNRIIAGIAQAVVVVEGAAKSGSLITARDALDLGRDVMAVPGHPFDARAAGCNMLIRDGAQLVRSAQDVIDALPPMDLSDRIVEDKQAALMTAPAQTLADLPPPPPERRSLRDTAALHQRILDRLGPSPTAEDQLIRDLAVTSRDLSPVLTDLEMSGAVAREPGGLLIRGEFAPASPLSSTIGPAPKTLR</sequence>
<evidence type="ECO:0000259" key="2">
    <source>
        <dbReference type="Pfam" id="PF02481"/>
    </source>
</evidence>
<organism evidence="4 5">
    <name type="scientific">Phaeobacter porticola</name>
    <dbReference type="NCBI Taxonomy" id="1844006"/>
    <lineage>
        <taxon>Bacteria</taxon>
        <taxon>Pseudomonadati</taxon>
        <taxon>Pseudomonadota</taxon>
        <taxon>Alphaproteobacteria</taxon>
        <taxon>Rhodobacterales</taxon>
        <taxon>Roseobacteraceae</taxon>
        <taxon>Phaeobacter</taxon>
    </lineage>
</organism>